<keyword evidence="2" id="KW-0597">Phosphoprotein</keyword>
<proteinExistence type="predicted"/>
<dbReference type="GO" id="GO:0070301">
    <property type="term" value="P:cellular response to hydrogen peroxide"/>
    <property type="evidence" value="ECO:0007669"/>
    <property type="project" value="TreeGrafter"/>
</dbReference>
<dbReference type="AlphaFoldDB" id="A0A9P0H9E1"/>
<dbReference type="Proteomes" id="UP001152798">
    <property type="component" value="Chromosome 4"/>
</dbReference>
<protein>
    <recommendedName>
        <fullName evidence="1">Oxidative stress-responsive serine-rich protein 1</fullName>
    </recommendedName>
    <alternativeName>
        <fullName evidence="4">Oxidative stress-responsive protein 1</fullName>
    </alternativeName>
    <alternativeName>
        <fullName evidence="3">Peroxide-inducible transcript 1 protein</fullName>
    </alternativeName>
</protein>
<accession>A0A9P0H9E1</accession>
<evidence type="ECO:0000313" key="6">
    <source>
        <dbReference type="EMBL" id="CAH1397742.1"/>
    </source>
</evidence>
<evidence type="ECO:0000313" key="7">
    <source>
        <dbReference type="Proteomes" id="UP001152798"/>
    </source>
</evidence>
<organism evidence="6 7">
    <name type="scientific">Nezara viridula</name>
    <name type="common">Southern green stink bug</name>
    <name type="synonym">Cimex viridulus</name>
    <dbReference type="NCBI Taxonomy" id="85310"/>
    <lineage>
        <taxon>Eukaryota</taxon>
        <taxon>Metazoa</taxon>
        <taxon>Ecdysozoa</taxon>
        <taxon>Arthropoda</taxon>
        <taxon>Hexapoda</taxon>
        <taxon>Insecta</taxon>
        <taxon>Pterygota</taxon>
        <taxon>Neoptera</taxon>
        <taxon>Paraneoptera</taxon>
        <taxon>Hemiptera</taxon>
        <taxon>Heteroptera</taxon>
        <taxon>Panheteroptera</taxon>
        <taxon>Pentatomomorpha</taxon>
        <taxon>Pentatomoidea</taxon>
        <taxon>Pentatomidae</taxon>
        <taxon>Pentatominae</taxon>
        <taxon>Nezara</taxon>
    </lineage>
</organism>
<gene>
    <name evidence="6" type="ORF">NEZAVI_LOCUS7524</name>
</gene>
<evidence type="ECO:0000256" key="4">
    <source>
        <dbReference type="ARBA" id="ARBA00031405"/>
    </source>
</evidence>
<evidence type="ECO:0000256" key="3">
    <source>
        <dbReference type="ARBA" id="ARBA00029721"/>
    </source>
</evidence>
<dbReference type="InterPro" id="IPR008494">
    <property type="entry name" value="DUF776"/>
</dbReference>
<evidence type="ECO:0000256" key="5">
    <source>
        <dbReference type="SAM" id="MobiDB-lite"/>
    </source>
</evidence>
<name>A0A9P0H9E1_NEZVI</name>
<evidence type="ECO:0000256" key="2">
    <source>
        <dbReference type="ARBA" id="ARBA00022553"/>
    </source>
</evidence>
<dbReference type="OrthoDB" id="10045817at2759"/>
<dbReference type="PANTHER" id="PTHR31383">
    <property type="entry name" value="OXIDATIVE STRESS-RESPONSE SERINE-RICH PROTEIN 1"/>
    <property type="match status" value="1"/>
</dbReference>
<feature type="region of interest" description="Disordered" evidence="5">
    <location>
        <begin position="108"/>
        <end position="141"/>
    </location>
</feature>
<sequence>MSEDLNLPASLQRLEITPERSDCSKFKTNNPFSVPQSENQPECILESLSLKSVCLQGNCDCDKNDNKEDPKALRGIKKSPLRLKPRVLRRQKRNDRILRAPMLKLDSGDRLSTNDISVTSESPVNSKEAAASPSDSCTSRLQGSSRVLLRAPVLRVTPTCSSPLPLTTARWEQQDGGQQPSGQQSRPAAMCAVQARNPSPDDTSIEELASYFDLFVHIPKKMSVMAEMISIKRKVNLKAIKHILIK</sequence>
<keyword evidence="7" id="KW-1185">Reference proteome</keyword>
<dbReference type="PANTHER" id="PTHR31383:SF2">
    <property type="entry name" value="OXIDATIVE STRESS-RESPONSIVE SERINE-RICH PROTEIN 1"/>
    <property type="match status" value="1"/>
</dbReference>
<feature type="compositionally biased region" description="Polar residues" evidence="5">
    <location>
        <begin position="110"/>
        <end position="125"/>
    </location>
</feature>
<dbReference type="EMBL" id="OV725080">
    <property type="protein sequence ID" value="CAH1397742.1"/>
    <property type="molecule type" value="Genomic_DNA"/>
</dbReference>
<evidence type="ECO:0000256" key="1">
    <source>
        <dbReference type="ARBA" id="ARBA00015005"/>
    </source>
</evidence>
<reference evidence="6" key="1">
    <citation type="submission" date="2022-01" db="EMBL/GenBank/DDBJ databases">
        <authorList>
            <person name="King R."/>
        </authorList>
    </citation>
    <scope>NUCLEOTIDE SEQUENCE</scope>
</reference>